<protein>
    <submittedName>
        <fullName evidence="5">Flp pilus assembly complex ATPase component TadA</fullName>
    </submittedName>
</protein>
<evidence type="ECO:0000256" key="2">
    <source>
        <dbReference type="ARBA" id="ARBA00022741"/>
    </source>
</evidence>
<evidence type="ECO:0000256" key="1">
    <source>
        <dbReference type="ARBA" id="ARBA00006611"/>
    </source>
</evidence>
<reference evidence="5 6" key="1">
    <citation type="journal article" date="2017" name="Int. J. Syst. Evol. Microbiol.">
        <title>Jeotgalibaca porci sp. nov. and Jeotgalibaca arthritidis sp. nov., isolated from pigs, and emended description of the genus Jeotgalibaca.</title>
        <authorList>
            <person name="Zamora L."/>
            <person name="Perez-Sancho M."/>
            <person name="Dominguez L."/>
            <person name="Fernandez-Garayzabal J.F."/>
            <person name="Vela A.I."/>
        </authorList>
    </citation>
    <scope>NUCLEOTIDE SEQUENCE [LARGE SCALE GENOMIC DNA]</scope>
    <source>
        <strain evidence="5 6">CCUG 69148</strain>
    </source>
</reference>
<dbReference type="Gene3D" id="3.40.50.300">
    <property type="entry name" value="P-loop containing nucleotide triphosphate hydrolases"/>
    <property type="match status" value="1"/>
</dbReference>
<organism evidence="5 6">
    <name type="scientific">Jeotgalibaca porci</name>
    <dbReference type="NCBI Taxonomy" id="1868793"/>
    <lineage>
        <taxon>Bacteria</taxon>
        <taxon>Bacillati</taxon>
        <taxon>Bacillota</taxon>
        <taxon>Bacilli</taxon>
        <taxon>Lactobacillales</taxon>
        <taxon>Carnobacteriaceae</taxon>
        <taxon>Jeotgalibaca</taxon>
    </lineage>
</organism>
<sequence length="355" mass="40895">MRGGNKLENKLQSLLHLATKNRVSDIHIQPTLTEYEIYFRVPSGLQQISRLTHEEGLRFLSHFKFLASMDIGERRRPQSGSCNIIIANQQYEFRISTISNYLYQESMVLRILYDHQHVSNVHIQLFFPSDYYELERLLEYKSGLILFSGPVGSGKTTTIYHLLREKYSQEPLNIMTMEDPVEIKEPKFLQAEVNEKAGLSYEVLIKQSLRHRPDILVIGEIRDAETAKMVIRSALTGHLVLATIHAKSCVGVIERLLELGVTLEQMRQSLIGILSQRLINKYCPLCRGACSLYCSHNHMHEKKAILFESLVSQKLQTTLSNKEENRDFAQMNTKLRKAYGCGYITEKDLKNHQIP</sequence>
<dbReference type="AlphaFoldDB" id="A0A6G7WK37"/>
<dbReference type="PANTHER" id="PTHR30258">
    <property type="entry name" value="TYPE II SECRETION SYSTEM PROTEIN GSPE-RELATED"/>
    <property type="match status" value="1"/>
</dbReference>
<dbReference type="InterPro" id="IPR001482">
    <property type="entry name" value="T2SS/T4SS_dom"/>
</dbReference>
<comment type="similarity">
    <text evidence="1">Belongs to the GSP E family.</text>
</comment>
<keyword evidence="2" id="KW-0547">Nucleotide-binding</keyword>
<dbReference type="Pfam" id="PF00437">
    <property type="entry name" value="T2SSE"/>
    <property type="match status" value="1"/>
</dbReference>
<evidence type="ECO:0000256" key="3">
    <source>
        <dbReference type="ARBA" id="ARBA00022840"/>
    </source>
</evidence>
<proteinExistence type="inferred from homology"/>
<dbReference type="Proteomes" id="UP000501830">
    <property type="component" value="Chromosome"/>
</dbReference>
<dbReference type="GO" id="GO:0016887">
    <property type="term" value="F:ATP hydrolysis activity"/>
    <property type="evidence" value="ECO:0007669"/>
    <property type="project" value="TreeGrafter"/>
</dbReference>
<dbReference type="EMBL" id="CP049889">
    <property type="protein sequence ID" value="QIK52606.1"/>
    <property type="molecule type" value="Genomic_DNA"/>
</dbReference>
<gene>
    <name evidence="5" type="primary">tadA</name>
    <name evidence="5" type="ORF">G7058_11415</name>
</gene>
<evidence type="ECO:0000259" key="4">
    <source>
        <dbReference type="PROSITE" id="PS00662"/>
    </source>
</evidence>
<dbReference type="InterPro" id="IPR047667">
    <property type="entry name" value="ATPase_ComGA"/>
</dbReference>
<feature type="domain" description="Bacterial type II secretion system protein E" evidence="4">
    <location>
        <begin position="209"/>
        <end position="223"/>
    </location>
</feature>
<dbReference type="GO" id="GO:0005886">
    <property type="term" value="C:plasma membrane"/>
    <property type="evidence" value="ECO:0007669"/>
    <property type="project" value="TreeGrafter"/>
</dbReference>
<dbReference type="CDD" id="cd01129">
    <property type="entry name" value="PulE-GspE-like"/>
    <property type="match status" value="1"/>
</dbReference>
<dbReference type="SUPFAM" id="SSF52540">
    <property type="entry name" value="P-loop containing nucleoside triphosphate hydrolases"/>
    <property type="match status" value="1"/>
</dbReference>
<dbReference type="InterPro" id="IPR027417">
    <property type="entry name" value="P-loop_NTPase"/>
</dbReference>
<dbReference type="Gene3D" id="3.30.450.90">
    <property type="match status" value="1"/>
</dbReference>
<dbReference type="GO" id="GO:0005524">
    <property type="term" value="F:ATP binding"/>
    <property type="evidence" value="ECO:0007669"/>
    <property type="project" value="UniProtKB-KW"/>
</dbReference>
<dbReference type="PANTHER" id="PTHR30258:SF2">
    <property type="entry name" value="COMG OPERON PROTEIN 1"/>
    <property type="match status" value="1"/>
</dbReference>
<keyword evidence="6" id="KW-1185">Reference proteome</keyword>
<dbReference type="NCBIfam" id="NF041000">
    <property type="entry name" value="ATPase_ComGA"/>
    <property type="match status" value="1"/>
</dbReference>
<accession>A0A6G7WK37</accession>
<dbReference type="PROSITE" id="PS00662">
    <property type="entry name" value="T2SP_E"/>
    <property type="match status" value="1"/>
</dbReference>
<name>A0A6G7WK37_9LACT</name>
<dbReference type="KEGG" id="jpo:G7058_11415"/>
<evidence type="ECO:0000313" key="5">
    <source>
        <dbReference type="EMBL" id="QIK52606.1"/>
    </source>
</evidence>
<keyword evidence="3" id="KW-0067">ATP-binding</keyword>
<evidence type="ECO:0000313" key="6">
    <source>
        <dbReference type="Proteomes" id="UP000501830"/>
    </source>
</evidence>